<evidence type="ECO:0000256" key="3">
    <source>
        <dbReference type="ARBA" id="ARBA00022723"/>
    </source>
</evidence>
<dbReference type="InterPro" id="IPR018299">
    <property type="entry name" value="Alkaline_phosphatase_AS"/>
</dbReference>
<feature type="binding site" evidence="8">
    <location>
        <position position="254"/>
    </location>
    <ligand>
        <name>Mg(2+)</name>
        <dbReference type="ChEBI" id="CHEBI:18420"/>
    </ligand>
</feature>
<feature type="binding site" evidence="8">
    <location>
        <position position="137"/>
    </location>
    <ligand>
        <name>Mg(2+)</name>
        <dbReference type="ChEBI" id="CHEBI:18420"/>
    </ligand>
</feature>
<dbReference type="PRINTS" id="PR00113">
    <property type="entry name" value="ALKPHPHTASE"/>
</dbReference>
<feature type="binding site" evidence="8">
    <location>
        <position position="302"/>
    </location>
    <ligand>
        <name>Zn(2+)</name>
        <dbReference type="ChEBI" id="CHEBI:29105"/>
        <label>2</label>
    </ligand>
</feature>
<evidence type="ECO:0000256" key="7">
    <source>
        <dbReference type="PIRSR" id="PIRSR601952-1"/>
    </source>
</evidence>
<feature type="binding site" evidence="8">
    <location>
        <position position="135"/>
    </location>
    <ligand>
        <name>Mg(2+)</name>
        <dbReference type="ChEBI" id="CHEBI:18420"/>
    </ligand>
</feature>
<dbReference type="SMART" id="SM00098">
    <property type="entry name" value="alkPPc"/>
    <property type="match status" value="1"/>
</dbReference>
<reference evidence="10 11" key="1">
    <citation type="submission" date="2021-05" db="EMBL/GenBank/DDBJ databases">
        <authorList>
            <person name="Zhang Z.D."/>
            <person name="Osman G."/>
        </authorList>
    </citation>
    <scope>NUCLEOTIDE SEQUENCE [LARGE SCALE GENOMIC DNA]</scope>
    <source>
        <strain evidence="10 11">KCTC 32217</strain>
    </source>
</reference>
<dbReference type="Proteomes" id="UP001319104">
    <property type="component" value="Unassembled WGS sequence"/>
</dbReference>
<evidence type="ECO:0000313" key="11">
    <source>
        <dbReference type="Proteomes" id="UP001319104"/>
    </source>
</evidence>
<feature type="binding site" evidence="8">
    <location>
        <position position="43"/>
    </location>
    <ligand>
        <name>Zn(2+)</name>
        <dbReference type="ChEBI" id="CHEBI:29105"/>
        <label>2</label>
    </ligand>
</feature>
<comment type="similarity">
    <text evidence="1 9">Belongs to the alkaline phosphatase family.</text>
</comment>
<keyword evidence="3 8" id="KW-0479">Metal-binding</keyword>
<evidence type="ECO:0000256" key="8">
    <source>
        <dbReference type="PIRSR" id="PIRSR601952-2"/>
    </source>
</evidence>
<keyword evidence="5 8" id="KW-0862">Zinc</keyword>
<accession>A0AAP2CKH4</accession>
<dbReference type="InterPro" id="IPR001952">
    <property type="entry name" value="Alkaline_phosphatase"/>
</dbReference>
<dbReference type="PROSITE" id="PS00123">
    <property type="entry name" value="ALKALINE_PHOSPHATASE"/>
    <property type="match status" value="1"/>
</dbReference>
<dbReference type="PANTHER" id="PTHR11596:SF5">
    <property type="entry name" value="ALKALINE PHOSPHATASE"/>
    <property type="match status" value="1"/>
</dbReference>
<protein>
    <submittedName>
        <fullName evidence="10">Alkaline phosphatase</fullName>
    </submittedName>
</protein>
<feature type="binding site" evidence="8">
    <location>
        <position position="259"/>
    </location>
    <ligand>
        <name>Zn(2+)</name>
        <dbReference type="ChEBI" id="CHEBI:29105"/>
        <label>2</label>
    </ligand>
</feature>
<name>A0AAP2CKH4_9BACT</name>
<dbReference type="AlphaFoldDB" id="A0AAP2CKH4"/>
<dbReference type="GO" id="GO:0046872">
    <property type="term" value="F:metal ion binding"/>
    <property type="evidence" value="ECO:0007669"/>
    <property type="project" value="UniProtKB-KW"/>
</dbReference>
<feature type="binding site" evidence="8">
    <location>
        <position position="43"/>
    </location>
    <ligand>
        <name>Mg(2+)</name>
        <dbReference type="ChEBI" id="CHEBI:18420"/>
    </ligand>
</feature>
<comment type="cofactor">
    <cofactor evidence="8">
        <name>Zn(2+)</name>
        <dbReference type="ChEBI" id="CHEBI:29105"/>
    </cofactor>
    <text evidence="8">Binds 2 Zn(2+) ions.</text>
</comment>
<keyword evidence="11" id="KW-1185">Reference proteome</keyword>
<keyword evidence="6 8" id="KW-0460">Magnesium</keyword>
<dbReference type="PROSITE" id="PS51257">
    <property type="entry name" value="PROKAR_LIPOPROTEIN"/>
    <property type="match status" value="1"/>
</dbReference>
<dbReference type="InterPro" id="IPR017850">
    <property type="entry name" value="Alkaline_phosphatase_core_sf"/>
</dbReference>
<dbReference type="Gene3D" id="3.40.720.10">
    <property type="entry name" value="Alkaline Phosphatase, subunit A"/>
    <property type="match status" value="1"/>
</dbReference>
<evidence type="ECO:0000256" key="6">
    <source>
        <dbReference type="ARBA" id="ARBA00022842"/>
    </source>
</evidence>
<dbReference type="Pfam" id="PF00245">
    <property type="entry name" value="Alk_phosphatase"/>
    <property type="match status" value="2"/>
</dbReference>
<evidence type="ECO:0000313" key="10">
    <source>
        <dbReference type="EMBL" id="MBS9525812.1"/>
    </source>
</evidence>
<comment type="cofactor">
    <cofactor evidence="8">
        <name>Mg(2+)</name>
        <dbReference type="ChEBI" id="CHEBI:18420"/>
    </cofactor>
    <text evidence="8">Binds 1 Mg(2+) ion.</text>
</comment>
<organism evidence="10 11">
    <name type="scientific">Litoribacter ruber</name>
    <dbReference type="NCBI Taxonomy" id="702568"/>
    <lineage>
        <taxon>Bacteria</taxon>
        <taxon>Pseudomonadati</taxon>
        <taxon>Bacteroidota</taxon>
        <taxon>Cytophagia</taxon>
        <taxon>Cytophagales</taxon>
        <taxon>Cyclobacteriaceae</taxon>
        <taxon>Litoribacter</taxon>
    </lineage>
</organism>
<evidence type="ECO:0000256" key="2">
    <source>
        <dbReference type="ARBA" id="ARBA00022553"/>
    </source>
</evidence>
<dbReference type="RefSeq" id="WP_213946672.1">
    <property type="nucleotide sequence ID" value="NZ_JAHCMY010000020.1"/>
</dbReference>
<dbReference type="SUPFAM" id="SSF53649">
    <property type="entry name" value="Alkaline phosphatase-like"/>
    <property type="match status" value="1"/>
</dbReference>
<gene>
    <name evidence="10" type="ORF">KI659_17460</name>
</gene>
<dbReference type="GO" id="GO:0004035">
    <property type="term" value="F:alkaline phosphatase activity"/>
    <property type="evidence" value="ECO:0007669"/>
    <property type="project" value="TreeGrafter"/>
</dbReference>
<dbReference type="CDD" id="cd16012">
    <property type="entry name" value="ALP"/>
    <property type="match status" value="1"/>
</dbReference>
<evidence type="ECO:0000256" key="9">
    <source>
        <dbReference type="RuleBase" id="RU003946"/>
    </source>
</evidence>
<comment type="caution">
    <text evidence="10">The sequence shown here is derived from an EMBL/GenBank/DDBJ whole genome shotgun (WGS) entry which is preliminary data.</text>
</comment>
<proteinExistence type="inferred from homology"/>
<feature type="binding site" evidence="8">
    <location>
        <position position="263"/>
    </location>
    <ligand>
        <name>Zn(2+)</name>
        <dbReference type="ChEBI" id="CHEBI:29105"/>
        <label>2</label>
    </ligand>
</feature>
<keyword evidence="2" id="KW-0597">Phosphoprotein</keyword>
<dbReference type="PANTHER" id="PTHR11596">
    <property type="entry name" value="ALKALINE PHOSPHATASE"/>
    <property type="match status" value="1"/>
</dbReference>
<sequence>MRKLIFASLLVAAIGCKNDSDVSHLSAEEETTNPKNIILLIGDGMGVTQISSLYAFEDKIASFDRFKNIGFIKTSSSDNHITDSAAGATAFASGIKTYNAAIGVDDDTVAAETIVEILSKKGWRTGLVATSSITHATPAAFYAHVAHRKMEEDIAKQLLDSDVDIVIGGGEKYFNAREDGINYLDSLRSKGYHVKTKSDQEIEVQNPAEKEAHLMASSAMQKISEGRGDFLTEASLYTINKLQNTNDNFFVMIEGSQIDWGGHANDHDYIVDEMLDFDKTINAVLDFAEKDGNTLVIVTADHETGGYALSSGKDGYKTVTGTFTTGGHTAAMIPVFAFGPGSENFQGVYENNEIFHKMLESVK</sequence>
<keyword evidence="4" id="KW-0378">Hydrolase</keyword>
<feature type="binding site" evidence="8">
    <location>
        <position position="301"/>
    </location>
    <ligand>
        <name>Zn(2+)</name>
        <dbReference type="ChEBI" id="CHEBI:29105"/>
        <label>2</label>
    </ligand>
</feature>
<feature type="active site" description="Phosphoserine intermediate" evidence="7">
    <location>
        <position position="84"/>
    </location>
</feature>
<evidence type="ECO:0000256" key="5">
    <source>
        <dbReference type="ARBA" id="ARBA00022833"/>
    </source>
</evidence>
<evidence type="ECO:0000256" key="4">
    <source>
        <dbReference type="ARBA" id="ARBA00022801"/>
    </source>
</evidence>
<evidence type="ECO:0000256" key="1">
    <source>
        <dbReference type="ARBA" id="ARBA00005984"/>
    </source>
</evidence>
<dbReference type="EMBL" id="JAHCMY010000020">
    <property type="protein sequence ID" value="MBS9525812.1"/>
    <property type="molecule type" value="Genomic_DNA"/>
</dbReference>